<proteinExistence type="inferred from homology"/>
<feature type="transmembrane region" description="Helical" evidence="7">
    <location>
        <begin position="53"/>
        <end position="74"/>
    </location>
</feature>
<evidence type="ECO:0000256" key="3">
    <source>
        <dbReference type="ARBA" id="ARBA00022475"/>
    </source>
</evidence>
<comment type="similarity">
    <text evidence="2">Belongs to the DoxX family.</text>
</comment>
<evidence type="ECO:0000256" key="4">
    <source>
        <dbReference type="ARBA" id="ARBA00022692"/>
    </source>
</evidence>
<keyword evidence="5 7" id="KW-1133">Transmembrane helix</keyword>
<feature type="transmembrane region" description="Helical" evidence="7">
    <location>
        <begin position="12"/>
        <end position="33"/>
    </location>
</feature>
<evidence type="ECO:0000256" key="2">
    <source>
        <dbReference type="ARBA" id="ARBA00006679"/>
    </source>
</evidence>
<keyword evidence="4 7" id="KW-0812">Transmembrane</keyword>
<keyword evidence="6 7" id="KW-0472">Membrane</keyword>
<protein>
    <submittedName>
        <fullName evidence="8">LysR family transcriptional regulator</fullName>
    </submittedName>
</protein>
<dbReference type="EMBL" id="BMJE01000003">
    <property type="protein sequence ID" value="GGB75335.1"/>
    <property type="molecule type" value="Genomic_DNA"/>
</dbReference>
<feature type="transmembrane region" description="Helical" evidence="7">
    <location>
        <begin position="81"/>
        <end position="99"/>
    </location>
</feature>
<dbReference type="InterPro" id="IPR051907">
    <property type="entry name" value="DoxX-like_oxidoreductase"/>
</dbReference>
<organism evidence="8 9">
    <name type="scientific">Flavobacterium suaedae</name>
    <dbReference type="NCBI Taxonomy" id="1767027"/>
    <lineage>
        <taxon>Bacteria</taxon>
        <taxon>Pseudomonadati</taxon>
        <taxon>Bacteroidota</taxon>
        <taxon>Flavobacteriia</taxon>
        <taxon>Flavobacteriales</taxon>
        <taxon>Flavobacteriaceae</taxon>
        <taxon>Flavobacterium</taxon>
    </lineage>
</organism>
<comment type="subcellular location">
    <subcellularLocation>
        <location evidence="1">Cell membrane</location>
        <topology evidence="1">Multi-pass membrane protein</topology>
    </subcellularLocation>
</comment>
<gene>
    <name evidence="8" type="ORF">GCM10007424_14080</name>
</gene>
<evidence type="ECO:0000313" key="9">
    <source>
        <dbReference type="Proteomes" id="UP000615760"/>
    </source>
</evidence>
<keyword evidence="3" id="KW-1003">Cell membrane</keyword>
<name>A0ABQ1JUM4_9FLAO</name>
<comment type="caution">
    <text evidence="8">The sequence shown here is derived from an EMBL/GenBank/DDBJ whole genome shotgun (WGS) entry which is preliminary data.</text>
</comment>
<dbReference type="Pfam" id="PF07681">
    <property type="entry name" value="DoxX"/>
    <property type="match status" value="1"/>
</dbReference>
<dbReference type="PANTHER" id="PTHR33452:SF1">
    <property type="entry name" value="INNER MEMBRANE PROTEIN YPHA-RELATED"/>
    <property type="match status" value="1"/>
</dbReference>
<feature type="transmembrane region" description="Helical" evidence="7">
    <location>
        <begin position="111"/>
        <end position="129"/>
    </location>
</feature>
<sequence>MKVFSTSYNQNLYDLAIFLLRLTVGCFMITHGLGKLDMLMEGGVIEFADPLGVGAKASLTLTVFSELICSFLLIMGFATRLACVPLIITMLIIIFNVHISDDFSRKELPGLYLSIYILLLVVGGGRFSVDRLIGGRKKKINY</sequence>
<dbReference type="Proteomes" id="UP000615760">
    <property type="component" value="Unassembled WGS sequence"/>
</dbReference>
<dbReference type="PANTHER" id="PTHR33452">
    <property type="entry name" value="OXIDOREDUCTASE CATD-RELATED"/>
    <property type="match status" value="1"/>
</dbReference>
<evidence type="ECO:0000256" key="7">
    <source>
        <dbReference type="SAM" id="Phobius"/>
    </source>
</evidence>
<dbReference type="InterPro" id="IPR032808">
    <property type="entry name" value="DoxX"/>
</dbReference>
<dbReference type="RefSeq" id="WP_188620550.1">
    <property type="nucleotide sequence ID" value="NZ_BMJE01000003.1"/>
</dbReference>
<evidence type="ECO:0000313" key="8">
    <source>
        <dbReference type="EMBL" id="GGB75335.1"/>
    </source>
</evidence>
<reference evidence="9" key="1">
    <citation type="journal article" date="2019" name="Int. J. Syst. Evol. Microbiol.">
        <title>The Global Catalogue of Microorganisms (GCM) 10K type strain sequencing project: providing services to taxonomists for standard genome sequencing and annotation.</title>
        <authorList>
            <consortium name="The Broad Institute Genomics Platform"/>
            <consortium name="The Broad Institute Genome Sequencing Center for Infectious Disease"/>
            <person name="Wu L."/>
            <person name="Ma J."/>
        </authorList>
    </citation>
    <scope>NUCLEOTIDE SEQUENCE [LARGE SCALE GENOMIC DNA]</scope>
    <source>
        <strain evidence="9">CGMCC 1.15461</strain>
    </source>
</reference>
<keyword evidence="9" id="KW-1185">Reference proteome</keyword>
<evidence type="ECO:0000256" key="1">
    <source>
        <dbReference type="ARBA" id="ARBA00004651"/>
    </source>
</evidence>
<accession>A0ABQ1JUM4</accession>
<evidence type="ECO:0000256" key="6">
    <source>
        <dbReference type="ARBA" id="ARBA00023136"/>
    </source>
</evidence>
<evidence type="ECO:0000256" key="5">
    <source>
        <dbReference type="ARBA" id="ARBA00022989"/>
    </source>
</evidence>